<feature type="domain" description="HTH lysR-type" evidence="5">
    <location>
        <begin position="4"/>
        <end position="61"/>
    </location>
</feature>
<name>A0A0R2A0X6_9LACO</name>
<dbReference type="InterPro" id="IPR005119">
    <property type="entry name" value="LysR_subst-bd"/>
</dbReference>
<accession>A0A0R2A0X6</accession>
<dbReference type="InterPro" id="IPR036388">
    <property type="entry name" value="WH-like_DNA-bd_sf"/>
</dbReference>
<organism evidence="6 7">
    <name type="scientific">Paucilactobacillus vaccinostercus DSM 20634</name>
    <dbReference type="NCBI Taxonomy" id="1423813"/>
    <lineage>
        <taxon>Bacteria</taxon>
        <taxon>Bacillati</taxon>
        <taxon>Bacillota</taxon>
        <taxon>Bacilli</taxon>
        <taxon>Lactobacillales</taxon>
        <taxon>Lactobacillaceae</taxon>
        <taxon>Paucilactobacillus</taxon>
    </lineage>
</organism>
<dbReference type="GO" id="GO:0005829">
    <property type="term" value="C:cytosol"/>
    <property type="evidence" value="ECO:0007669"/>
    <property type="project" value="TreeGrafter"/>
</dbReference>
<comment type="caution">
    <text evidence="6">The sequence shown here is derived from an EMBL/GenBank/DDBJ whole genome shotgun (WGS) entry which is preliminary data.</text>
</comment>
<dbReference type="GO" id="GO:0003677">
    <property type="term" value="F:DNA binding"/>
    <property type="evidence" value="ECO:0007669"/>
    <property type="project" value="UniProtKB-KW"/>
</dbReference>
<dbReference type="Pfam" id="PF00126">
    <property type="entry name" value="HTH_1"/>
    <property type="match status" value="1"/>
</dbReference>
<proteinExistence type="inferred from homology"/>
<sequence>MNLMELRVLRYFLAVVDEKNISRAAQQLHVSQPTISRQIKDLEEELGIILFERGSRSIQLTNSGEYFAAQARQILSLTDKTLENIHENQDISGSVWIGSAEAKNFLTIAQAIRELQDTYPHIQINVTSTNADDVRARLKSGVFDFGVIMEPAEKSDFDFIHLPGESRWGLLVPNTSPLAQRDHLKLDDLLGEKLIISQQKGMTDVLNDWFGESNRDIHVVATFNLLYNASLMVSAGVGYALCIDGIINTNQSELTFIPLAPTLTTGSSIVWLKGHRLSTAAKTLLNQISAELN</sequence>
<dbReference type="EMBL" id="AYYY01000061">
    <property type="protein sequence ID" value="KRM60814.1"/>
    <property type="molecule type" value="Genomic_DNA"/>
</dbReference>
<keyword evidence="7" id="KW-1185">Reference proteome</keyword>
<keyword evidence="4" id="KW-0804">Transcription</keyword>
<dbReference type="AlphaFoldDB" id="A0A0R2A0X6"/>
<dbReference type="SUPFAM" id="SSF53850">
    <property type="entry name" value="Periplasmic binding protein-like II"/>
    <property type="match status" value="1"/>
</dbReference>
<dbReference type="PANTHER" id="PTHR30419">
    <property type="entry name" value="HTH-TYPE TRANSCRIPTIONAL REGULATOR YBHD"/>
    <property type="match status" value="1"/>
</dbReference>
<evidence type="ECO:0000256" key="4">
    <source>
        <dbReference type="ARBA" id="ARBA00023163"/>
    </source>
</evidence>
<protein>
    <submittedName>
        <fullName evidence="6">Transcription regulator</fullName>
    </submittedName>
</protein>
<comment type="similarity">
    <text evidence="1">Belongs to the LysR transcriptional regulatory family.</text>
</comment>
<dbReference type="Pfam" id="PF03466">
    <property type="entry name" value="LysR_substrate"/>
    <property type="match status" value="1"/>
</dbReference>
<keyword evidence="2" id="KW-0805">Transcription regulation</keyword>
<evidence type="ECO:0000259" key="5">
    <source>
        <dbReference type="PROSITE" id="PS50931"/>
    </source>
</evidence>
<gene>
    <name evidence="6" type="ORF">FC26_GL000296</name>
</gene>
<dbReference type="STRING" id="1423813.FC26_GL000296"/>
<keyword evidence="3" id="KW-0238">DNA-binding</keyword>
<evidence type="ECO:0000313" key="7">
    <source>
        <dbReference type="Proteomes" id="UP000051733"/>
    </source>
</evidence>
<dbReference type="CDD" id="cd05466">
    <property type="entry name" value="PBP2_LTTR_substrate"/>
    <property type="match status" value="1"/>
</dbReference>
<dbReference type="Proteomes" id="UP000051733">
    <property type="component" value="Unassembled WGS sequence"/>
</dbReference>
<dbReference type="FunFam" id="1.10.10.10:FF:000001">
    <property type="entry name" value="LysR family transcriptional regulator"/>
    <property type="match status" value="1"/>
</dbReference>
<dbReference type="Gene3D" id="1.10.10.10">
    <property type="entry name" value="Winged helix-like DNA-binding domain superfamily/Winged helix DNA-binding domain"/>
    <property type="match status" value="1"/>
</dbReference>
<dbReference type="InterPro" id="IPR036390">
    <property type="entry name" value="WH_DNA-bd_sf"/>
</dbReference>
<dbReference type="PATRIC" id="fig|1423813.3.peg.305"/>
<dbReference type="InterPro" id="IPR050950">
    <property type="entry name" value="HTH-type_LysR_regulators"/>
</dbReference>
<evidence type="ECO:0000256" key="1">
    <source>
        <dbReference type="ARBA" id="ARBA00009437"/>
    </source>
</evidence>
<evidence type="ECO:0000256" key="2">
    <source>
        <dbReference type="ARBA" id="ARBA00023015"/>
    </source>
</evidence>
<dbReference type="Gene3D" id="3.40.190.290">
    <property type="match status" value="1"/>
</dbReference>
<evidence type="ECO:0000256" key="3">
    <source>
        <dbReference type="ARBA" id="ARBA00023125"/>
    </source>
</evidence>
<dbReference type="SUPFAM" id="SSF46785">
    <property type="entry name" value="Winged helix' DNA-binding domain"/>
    <property type="match status" value="1"/>
</dbReference>
<evidence type="ECO:0000313" key="6">
    <source>
        <dbReference type="EMBL" id="KRM60814.1"/>
    </source>
</evidence>
<dbReference type="PROSITE" id="PS50931">
    <property type="entry name" value="HTH_LYSR"/>
    <property type="match status" value="1"/>
</dbReference>
<dbReference type="PRINTS" id="PR00039">
    <property type="entry name" value="HTHLYSR"/>
</dbReference>
<reference evidence="6 7" key="1">
    <citation type="journal article" date="2015" name="Genome Announc.">
        <title>Expanding the biotechnology potential of lactobacilli through comparative genomics of 213 strains and associated genera.</title>
        <authorList>
            <person name="Sun Z."/>
            <person name="Harris H.M."/>
            <person name="McCann A."/>
            <person name="Guo C."/>
            <person name="Argimon S."/>
            <person name="Zhang W."/>
            <person name="Yang X."/>
            <person name="Jeffery I.B."/>
            <person name="Cooney J.C."/>
            <person name="Kagawa T.F."/>
            <person name="Liu W."/>
            <person name="Song Y."/>
            <person name="Salvetti E."/>
            <person name="Wrobel A."/>
            <person name="Rasinkangas P."/>
            <person name="Parkhill J."/>
            <person name="Rea M.C."/>
            <person name="O'Sullivan O."/>
            <person name="Ritari J."/>
            <person name="Douillard F.P."/>
            <person name="Paul Ross R."/>
            <person name="Yang R."/>
            <person name="Briner A.E."/>
            <person name="Felis G.E."/>
            <person name="de Vos W.M."/>
            <person name="Barrangou R."/>
            <person name="Klaenhammer T.R."/>
            <person name="Caufield P.W."/>
            <person name="Cui Y."/>
            <person name="Zhang H."/>
            <person name="O'Toole P.W."/>
        </authorList>
    </citation>
    <scope>NUCLEOTIDE SEQUENCE [LARGE SCALE GENOMIC DNA]</scope>
    <source>
        <strain evidence="6 7">DSM 20634</strain>
    </source>
</reference>
<dbReference type="GO" id="GO:0003700">
    <property type="term" value="F:DNA-binding transcription factor activity"/>
    <property type="evidence" value="ECO:0007669"/>
    <property type="project" value="InterPro"/>
</dbReference>
<dbReference type="InterPro" id="IPR000847">
    <property type="entry name" value="LysR_HTH_N"/>
</dbReference>
<dbReference type="PANTHER" id="PTHR30419:SF8">
    <property type="entry name" value="NITROGEN ASSIMILATION TRANSCRIPTIONAL ACTIVATOR-RELATED"/>
    <property type="match status" value="1"/>
</dbReference>